<protein>
    <submittedName>
        <fullName evidence="1">Uncharacterized protein</fullName>
    </submittedName>
</protein>
<dbReference type="EMBL" id="CM044701">
    <property type="protein sequence ID" value="KAI5680591.1"/>
    <property type="molecule type" value="Genomic_DNA"/>
</dbReference>
<name>A0ACC0C720_CATRO</name>
<keyword evidence="2" id="KW-1185">Reference proteome</keyword>
<sequence>MAMSENWQLFVHGGRHNYAIGVYHHDHTQAARLMDEQLIQAEQFRKSHMPPRNIAHTIYNVLAKMKKKRMQGHYTVQYAIVGGHRYDFDRIAFWGRDARSRRRWSEIVSLLKSPQEQVLSTTGSLIRRQEAKWEVYDIRFFRQV</sequence>
<dbReference type="Proteomes" id="UP001060085">
    <property type="component" value="Linkage Group LG01"/>
</dbReference>
<gene>
    <name evidence="1" type="ORF">M9H77_01818</name>
</gene>
<proteinExistence type="predicted"/>
<evidence type="ECO:0000313" key="1">
    <source>
        <dbReference type="EMBL" id="KAI5680591.1"/>
    </source>
</evidence>
<organism evidence="1 2">
    <name type="scientific">Catharanthus roseus</name>
    <name type="common">Madagascar periwinkle</name>
    <name type="synonym">Vinca rosea</name>
    <dbReference type="NCBI Taxonomy" id="4058"/>
    <lineage>
        <taxon>Eukaryota</taxon>
        <taxon>Viridiplantae</taxon>
        <taxon>Streptophyta</taxon>
        <taxon>Embryophyta</taxon>
        <taxon>Tracheophyta</taxon>
        <taxon>Spermatophyta</taxon>
        <taxon>Magnoliopsida</taxon>
        <taxon>eudicotyledons</taxon>
        <taxon>Gunneridae</taxon>
        <taxon>Pentapetalae</taxon>
        <taxon>asterids</taxon>
        <taxon>lamiids</taxon>
        <taxon>Gentianales</taxon>
        <taxon>Apocynaceae</taxon>
        <taxon>Rauvolfioideae</taxon>
        <taxon>Vinceae</taxon>
        <taxon>Catharanthinae</taxon>
        <taxon>Catharanthus</taxon>
    </lineage>
</organism>
<comment type="caution">
    <text evidence="1">The sequence shown here is derived from an EMBL/GenBank/DDBJ whole genome shotgun (WGS) entry which is preliminary data.</text>
</comment>
<evidence type="ECO:0000313" key="2">
    <source>
        <dbReference type="Proteomes" id="UP001060085"/>
    </source>
</evidence>
<accession>A0ACC0C720</accession>
<reference evidence="2" key="1">
    <citation type="journal article" date="2023" name="Nat. Plants">
        <title>Single-cell RNA sequencing provides a high-resolution roadmap for understanding the multicellular compartmentation of specialized metabolism.</title>
        <authorList>
            <person name="Sun S."/>
            <person name="Shen X."/>
            <person name="Li Y."/>
            <person name="Li Y."/>
            <person name="Wang S."/>
            <person name="Li R."/>
            <person name="Zhang H."/>
            <person name="Shen G."/>
            <person name="Guo B."/>
            <person name="Wei J."/>
            <person name="Xu J."/>
            <person name="St-Pierre B."/>
            <person name="Chen S."/>
            <person name="Sun C."/>
        </authorList>
    </citation>
    <scope>NUCLEOTIDE SEQUENCE [LARGE SCALE GENOMIC DNA]</scope>
</reference>